<gene>
    <name evidence="2" type="ORF">DFR29_107142</name>
</gene>
<feature type="signal peptide" evidence="1">
    <location>
        <begin position="1"/>
        <end position="35"/>
    </location>
</feature>
<dbReference type="RefSeq" id="WP_133819048.1">
    <property type="nucleotide sequence ID" value="NZ_SNZH01000007.1"/>
</dbReference>
<proteinExistence type="predicted"/>
<comment type="caution">
    <text evidence="2">The sequence shown here is derived from an EMBL/GenBank/DDBJ whole genome shotgun (WGS) entry which is preliminary data.</text>
</comment>
<keyword evidence="3" id="KW-1185">Reference proteome</keyword>
<dbReference type="Proteomes" id="UP000295293">
    <property type="component" value="Unassembled WGS sequence"/>
</dbReference>
<protein>
    <submittedName>
        <fullName evidence="2">Uncharacterized protein</fullName>
    </submittedName>
</protein>
<sequence length="497" mass="53765">MNPYLPAAASPQPRACKAQALSLGLLLCLVSTARADGDEPFEDEPRLDAAAIVQPALLSAPNATVAPEARVHGYMARFALDTPFGPLAAESVELLAIRQAEIPAIETLEQASRRGAFAHALGEKFKKTGQSIWQVVSHPVGTVAGLPAGVARYFRKQIERWSGRAQSVSDRAARELGVDGDPFRGAQAPMSSARAALPGEITQKVDKPWYGSVGKEIGREARRQLDYSKMRRQIAQHLGVDPSSSNPLLRERLDTLAWAAVAGNFTAGTALDAVGGTAAEVMSVGGRLNSLVWELDEENLRERNRVRIARWCSDEFALRQFLRRGGFNDSLRTALADELDQLKPAKGCNDLIEIGAGTRSELEARYLVNALRLLRSQQAQGGELFVVGAALAWRSGDGNRLLLPLPLDWLSWTADMGEFFAARQFRIEDKSLLIGGEASATAQRALARRGWNLHLRLPYAGAPAYADDLSQGLPTALERSETPQLCVGDVAETAACL</sequence>
<keyword evidence="1" id="KW-0732">Signal</keyword>
<name>A0A4R6YWD3_9GAMM</name>
<accession>A0A4R6YWD3</accession>
<feature type="chain" id="PRO_5020918035" evidence="1">
    <location>
        <begin position="36"/>
        <end position="497"/>
    </location>
</feature>
<evidence type="ECO:0000313" key="2">
    <source>
        <dbReference type="EMBL" id="TDR43134.1"/>
    </source>
</evidence>
<evidence type="ECO:0000256" key="1">
    <source>
        <dbReference type="SAM" id="SignalP"/>
    </source>
</evidence>
<dbReference type="EMBL" id="SNZH01000007">
    <property type="protein sequence ID" value="TDR43134.1"/>
    <property type="molecule type" value="Genomic_DNA"/>
</dbReference>
<organism evidence="2 3">
    <name type="scientific">Tahibacter aquaticus</name>
    <dbReference type="NCBI Taxonomy" id="520092"/>
    <lineage>
        <taxon>Bacteria</taxon>
        <taxon>Pseudomonadati</taxon>
        <taxon>Pseudomonadota</taxon>
        <taxon>Gammaproteobacteria</taxon>
        <taxon>Lysobacterales</taxon>
        <taxon>Rhodanobacteraceae</taxon>
        <taxon>Tahibacter</taxon>
    </lineage>
</organism>
<dbReference type="AlphaFoldDB" id="A0A4R6YWD3"/>
<reference evidence="2 3" key="1">
    <citation type="submission" date="2019-03" db="EMBL/GenBank/DDBJ databases">
        <title>Genomic Encyclopedia of Type Strains, Phase IV (KMG-IV): sequencing the most valuable type-strain genomes for metagenomic binning, comparative biology and taxonomic classification.</title>
        <authorList>
            <person name="Goeker M."/>
        </authorList>
    </citation>
    <scope>NUCLEOTIDE SEQUENCE [LARGE SCALE GENOMIC DNA]</scope>
    <source>
        <strain evidence="2 3">DSM 21667</strain>
    </source>
</reference>
<dbReference type="OrthoDB" id="179504at2"/>
<evidence type="ECO:0000313" key="3">
    <source>
        <dbReference type="Proteomes" id="UP000295293"/>
    </source>
</evidence>